<protein>
    <recommendedName>
        <fullName evidence="2">Myb-like domain-containing protein</fullName>
    </recommendedName>
</protein>
<evidence type="ECO:0000256" key="1">
    <source>
        <dbReference type="SAM" id="MobiDB-lite"/>
    </source>
</evidence>
<dbReference type="EnsemblPlants" id="Pp3c3_720V3.3">
    <property type="protein sequence ID" value="Pp3c3_720V3.3"/>
    <property type="gene ID" value="Pp3c3_720"/>
</dbReference>
<feature type="region of interest" description="Disordered" evidence="1">
    <location>
        <begin position="40"/>
        <end position="68"/>
    </location>
</feature>
<name>A0A2K1KST6_PHYPA</name>
<sequence length="395" mass="45108">MITRSRVGGASNMEASGDQGTVPLSMIPLLEVAYSKCQEEEKDGLEQRSSWNTKREPEGGKKRKRSSNWSEAETIQLLLLRKAQLQNKEERRACPKGSSAWDEIASQLKDKFIPRSGKHVGERWDTLRRVYMDIEEHCSEHQKTYAEVLDANRELFKFIPTEYTQKWHELIADCKPGKRRGKKTTEAVSSQKDLTSSLFTEAAPLKTGPVIEEYPMTSHKPSDESGSQGDVNLLKLDRAAADAAHIEYRPSESSPTLRAQSSQIASAFDTLIKDIEHIFSRQRYQHNSSQRCERTYARRTRDCDERVDGNGVERMNDMCYSSKMNVVASLQSVLEALKSASEFTSSDSYLLKIDKREWNIVEHNMRAFSDRHKNNAQPRPRPEEKTNNSCARNEL</sequence>
<dbReference type="Proteomes" id="UP000006727">
    <property type="component" value="Chromosome 3"/>
</dbReference>
<dbReference type="Gene3D" id="1.10.10.60">
    <property type="entry name" value="Homeodomain-like"/>
    <property type="match status" value="1"/>
</dbReference>
<dbReference type="Gramene" id="Pp3c3_720V3.1">
    <property type="protein sequence ID" value="Pp3c3_720V3.1"/>
    <property type="gene ID" value="Pp3c3_720"/>
</dbReference>
<evidence type="ECO:0000313" key="5">
    <source>
        <dbReference type="Proteomes" id="UP000006727"/>
    </source>
</evidence>
<dbReference type="EMBL" id="ABEU02000003">
    <property type="protein sequence ID" value="PNR56830.1"/>
    <property type="molecule type" value="Genomic_DNA"/>
</dbReference>
<dbReference type="EnsemblPlants" id="Pp3c3_720V3.1">
    <property type="protein sequence ID" value="Pp3c3_720V3.1"/>
    <property type="gene ID" value="Pp3c3_720"/>
</dbReference>
<dbReference type="OrthoDB" id="442460at2759"/>
<dbReference type="PaxDb" id="3218-PP1S1_251V6.1"/>
<dbReference type="Gramene" id="Pp3c3_720V3.2">
    <property type="protein sequence ID" value="Pp3c3_720V3.2"/>
    <property type="gene ID" value="Pp3c3_720"/>
</dbReference>
<dbReference type="AlphaFoldDB" id="A0A2K1KST6"/>
<dbReference type="Gramene" id="Pp3c3_720V3.3">
    <property type="protein sequence ID" value="Pp3c3_720V3.3"/>
    <property type="gene ID" value="Pp3c3_720"/>
</dbReference>
<dbReference type="EnsemblPlants" id="Pp3c3_720V3.2">
    <property type="protein sequence ID" value="Pp3c3_720V3.2"/>
    <property type="gene ID" value="Pp3c3_720"/>
</dbReference>
<evidence type="ECO:0000313" key="4">
    <source>
        <dbReference type="EnsemblPlants" id="Pp3c3_720V3.1"/>
    </source>
</evidence>
<dbReference type="PROSITE" id="PS50090">
    <property type="entry name" value="MYB_LIKE"/>
    <property type="match status" value="1"/>
</dbReference>
<gene>
    <name evidence="4" type="primary">LOC112279264</name>
    <name evidence="3" type="ORF">PHYPA_003822</name>
</gene>
<keyword evidence="5" id="KW-1185">Reference proteome</keyword>
<reference evidence="4" key="3">
    <citation type="submission" date="2020-12" db="UniProtKB">
        <authorList>
            <consortium name="EnsemblPlants"/>
        </authorList>
    </citation>
    <scope>IDENTIFICATION</scope>
</reference>
<accession>A0A2K1KST6</accession>
<dbReference type="InterPro" id="IPR044822">
    <property type="entry name" value="Myb_DNA-bind_4"/>
</dbReference>
<organism evidence="3">
    <name type="scientific">Physcomitrium patens</name>
    <name type="common">Spreading-leaved earth moss</name>
    <name type="synonym">Physcomitrella patens</name>
    <dbReference type="NCBI Taxonomy" id="3218"/>
    <lineage>
        <taxon>Eukaryota</taxon>
        <taxon>Viridiplantae</taxon>
        <taxon>Streptophyta</taxon>
        <taxon>Embryophyta</taxon>
        <taxon>Bryophyta</taxon>
        <taxon>Bryophytina</taxon>
        <taxon>Bryopsida</taxon>
        <taxon>Funariidae</taxon>
        <taxon>Funariales</taxon>
        <taxon>Funariaceae</taxon>
        <taxon>Physcomitrium</taxon>
    </lineage>
</organism>
<dbReference type="RefSeq" id="XP_073388513.1">
    <property type="nucleotide sequence ID" value="XM_073532412.1"/>
</dbReference>
<evidence type="ECO:0000313" key="3">
    <source>
        <dbReference type="EMBL" id="PNR56830.1"/>
    </source>
</evidence>
<reference evidence="3 5" key="2">
    <citation type="journal article" date="2018" name="Plant J.">
        <title>The Physcomitrella patens chromosome-scale assembly reveals moss genome structure and evolution.</title>
        <authorList>
            <person name="Lang D."/>
            <person name="Ullrich K.K."/>
            <person name="Murat F."/>
            <person name="Fuchs J."/>
            <person name="Jenkins J."/>
            <person name="Haas F.B."/>
            <person name="Piednoel M."/>
            <person name="Gundlach H."/>
            <person name="Van Bel M."/>
            <person name="Meyberg R."/>
            <person name="Vives C."/>
            <person name="Morata J."/>
            <person name="Symeonidi A."/>
            <person name="Hiss M."/>
            <person name="Muchero W."/>
            <person name="Kamisugi Y."/>
            <person name="Saleh O."/>
            <person name="Blanc G."/>
            <person name="Decker E.L."/>
            <person name="van Gessel N."/>
            <person name="Grimwood J."/>
            <person name="Hayes R.D."/>
            <person name="Graham S.W."/>
            <person name="Gunter L.E."/>
            <person name="McDaniel S.F."/>
            <person name="Hoernstein S.N.W."/>
            <person name="Larsson A."/>
            <person name="Li F.W."/>
            <person name="Perroud P.F."/>
            <person name="Phillips J."/>
            <person name="Ranjan P."/>
            <person name="Rokshar D.S."/>
            <person name="Rothfels C.J."/>
            <person name="Schneider L."/>
            <person name="Shu S."/>
            <person name="Stevenson D.W."/>
            <person name="Thummler F."/>
            <person name="Tillich M."/>
            <person name="Villarreal Aguilar J.C."/>
            <person name="Widiez T."/>
            <person name="Wong G.K."/>
            <person name="Wymore A."/>
            <person name="Zhang Y."/>
            <person name="Zimmer A.D."/>
            <person name="Quatrano R.S."/>
            <person name="Mayer K.F.X."/>
            <person name="Goodstein D."/>
            <person name="Casacuberta J.M."/>
            <person name="Vandepoele K."/>
            <person name="Reski R."/>
            <person name="Cuming A.C."/>
            <person name="Tuskan G.A."/>
            <person name="Maumus F."/>
            <person name="Salse J."/>
            <person name="Schmutz J."/>
            <person name="Rensing S.A."/>
        </authorList>
    </citation>
    <scope>NUCLEOTIDE SEQUENCE [LARGE SCALE GENOMIC DNA]</scope>
    <source>
        <strain evidence="4 5">cv. Gransden 2004</strain>
    </source>
</reference>
<dbReference type="Pfam" id="PF13837">
    <property type="entry name" value="Myb_DNA-bind_4"/>
    <property type="match status" value="1"/>
</dbReference>
<dbReference type="GeneID" id="112279264"/>
<proteinExistence type="predicted"/>
<evidence type="ECO:0000259" key="2">
    <source>
        <dbReference type="PROSITE" id="PS50090"/>
    </source>
</evidence>
<feature type="region of interest" description="Disordered" evidence="1">
    <location>
        <begin position="1"/>
        <end position="22"/>
    </location>
</feature>
<dbReference type="InterPro" id="IPR001005">
    <property type="entry name" value="SANT/Myb"/>
</dbReference>
<feature type="domain" description="Myb-like" evidence="2">
    <location>
        <begin position="61"/>
        <end position="128"/>
    </location>
</feature>
<feature type="region of interest" description="Disordered" evidence="1">
    <location>
        <begin position="369"/>
        <end position="395"/>
    </location>
</feature>
<reference evidence="3 5" key="1">
    <citation type="journal article" date="2008" name="Science">
        <title>The Physcomitrella genome reveals evolutionary insights into the conquest of land by plants.</title>
        <authorList>
            <person name="Rensing S."/>
            <person name="Lang D."/>
            <person name="Zimmer A."/>
            <person name="Terry A."/>
            <person name="Salamov A."/>
            <person name="Shapiro H."/>
            <person name="Nishiyama T."/>
            <person name="Perroud P.-F."/>
            <person name="Lindquist E."/>
            <person name="Kamisugi Y."/>
            <person name="Tanahashi T."/>
            <person name="Sakakibara K."/>
            <person name="Fujita T."/>
            <person name="Oishi K."/>
            <person name="Shin-I T."/>
            <person name="Kuroki Y."/>
            <person name="Toyoda A."/>
            <person name="Suzuki Y."/>
            <person name="Hashimoto A."/>
            <person name="Yamaguchi K."/>
            <person name="Sugano A."/>
            <person name="Kohara Y."/>
            <person name="Fujiyama A."/>
            <person name="Anterola A."/>
            <person name="Aoki S."/>
            <person name="Ashton N."/>
            <person name="Barbazuk W.B."/>
            <person name="Barker E."/>
            <person name="Bennetzen J."/>
            <person name="Bezanilla M."/>
            <person name="Blankenship R."/>
            <person name="Cho S.H."/>
            <person name="Dutcher S."/>
            <person name="Estelle M."/>
            <person name="Fawcett J.A."/>
            <person name="Gundlach H."/>
            <person name="Hanada K."/>
            <person name="Heyl A."/>
            <person name="Hicks K.A."/>
            <person name="Hugh J."/>
            <person name="Lohr M."/>
            <person name="Mayer K."/>
            <person name="Melkozernov A."/>
            <person name="Murata T."/>
            <person name="Nelson D."/>
            <person name="Pils B."/>
            <person name="Prigge M."/>
            <person name="Reiss B."/>
            <person name="Renner T."/>
            <person name="Rombauts S."/>
            <person name="Rushton P."/>
            <person name="Sanderfoot A."/>
            <person name="Schween G."/>
            <person name="Shiu S.-H."/>
            <person name="Stueber K."/>
            <person name="Theodoulou F.L."/>
            <person name="Tu H."/>
            <person name="Van de Peer Y."/>
            <person name="Verrier P.J."/>
            <person name="Waters E."/>
            <person name="Wood A."/>
            <person name="Yang L."/>
            <person name="Cove D."/>
            <person name="Cuming A."/>
            <person name="Hasebe M."/>
            <person name="Lucas S."/>
            <person name="Mishler D.B."/>
            <person name="Reski R."/>
            <person name="Grigoriev I."/>
            <person name="Quatrano R.S."/>
            <person name="Boore J.L."/>
        </authorList>
    </citation>
    <scope>NUCLEOTIDE SEQUENCE [LARGE SCALE GENOMIC DNA]</scope>
    <source>
        <strain evidence="4 5">cv. Gransden 2004</strain>
    </source>
</reference>